<sequence length="255" mass="27225">MNSAPRIQSLARADAILGRVMAAGREGVRLAELSAAVKLNKTTVFNLVGTLVSLGYVTQDKDSRAYRLGPRSLMLGLSAQRQNSLLDVSRDALERLCRDTRETVNLAVPMGDTAIIVDSREGGHQIRLTSYSGTLAPYHATAVGKAILAFLDPARAALALEAPMTPIGPRTITDRATLLAELDRIRQTRRSLDLEEMEQGAHCVAVPIFDPLGAVCAAISVSGLRDRLGEAELAKVADMIAVEIAGIEKRLGMAG</sequence>
<keyword evidence="3" id="KW-0804">Transcription</keyword>
<dbReference type="InterPro" id="IPR014757">
    <property type="entry name" value="Tscrpt_reg_IclR_C"/>
</dbReference>
<dbReference type="InterPro" id="IPR050707">
    <property type="entry name" value="HTH_MetabolicPath_Reg"/>
</dbReference>
<name>A0A1K2I2Y4_9HYPH</name>
<evidence type="ECO:0000313" key="7">
    <source>
        <dbReference type="Proteomes" id="UP000183447"/>
    </source>
</evidence>
<feature type="domain" description="HTH iclR-type" evidence="4">
    <location>
        <begin position="7"/>
        <end position="70"/>
    </location>
</feature>
<dbReference type="PROSITE" id="PS51077">
    <property type="entry name" value="HTH_ICLR"/>
    <property type="match status" value="1"/>
</dbReference>
<dbReference type="InterPro" id="IPR005471">
    <property type="entry name" value="Tscrpt_reg_IclR_N"/>
</dbReference>
<dbReference type="Pfam" id="PF09339">
    <property type="entry name" value="HTH_IclR"/>
    <property type="match status" value="1"/>
</dbReference>
<dbReference type="Gene3D" id="3.30.450.40">
    <property type="match status" value="1"/>
</dbReference>
<dbReference type="GO" id="GO:0045892">
    <property type="term" value="P:negative regulation of DNA-templated transcription"/>
    <property type="evidence" value="ECO:0007669"/>
    <property type="project" value="TreeGrafter"/>
</dbReference>
<dbReference type="Gene3D" id="1.10.10.10">
    <property type="entry name" value="Winged helix-like DNA-binding domain superfamily/Winged helix DNA-binding domain"/>
    <property type="match status" value="1"/>
</dbReference>
<dbReference type="PANTHER" id="PTHR30136:SF24">
    <property type="entry name" value="HTH-TYPE TRANSCRIPTIONAL REPRESSOR ALLR"/>
    <property type="match status" value="1"/>
</dbReference>
<dbReference type="OrthoDB" id="6057486at2"/>
<dbReference type="RefSeq" id="WP_072346461.1">
    <property type="nucleotide sequence ID" value="NZ_FPKU01000004.1"/>
</dbReference>
<evidence type="ECO:0000259" key="5">
    <source>
        <dbReference type="PROSITE" id="PS51078"/>
    </source>
</evidence>
<dbReference type="PANTHER" id="PTHR30136">
    <property type="entry name" value="HELIX-TURN-HELIX TRANSCRIPTIONAL REGULATOR, ICLR FAMILY"/>
    <property type="match status" value="1"/>
</dbReference>
<dbReference type="GO" id="GO:0003700">
    <property type="term" value="F:DNA-binding transcription factor activity"/>
    <property type="evidence" value="ECO:0007669"/>
    <property type="project" value="TreeGrafter"/>
</dbReference>
<evidence type="ECO:0000313" key="6">
    <source>
        <dbReference type="EMBL" id="SFZ86599.1"/>
    </source>
</evidence>
<feature type="domain" description="IclR-ED" evidence="5">
    <location>
        <begin position="71"/>
        <end position="253"/>
    </location>
</feature>
<protein>
    <submittedName>
        <fullName evidence="6">Transcriptional regulator, IclR family</fullName>
    </submittedName>
</protein>
<dbReference type="STRING" id="665118.SAMN02983003_3789"/>
<dbReference type="GO" id="GO:0003677">
    <property type="term" value="F:DNA binding"/>
    <property type="evidence" value="ECO:0007669"/>
    <property type="project" value="UniProtKB-KW"/>
</dbReference>
<keyword evidence="2" id="KW-0238">DNA-binding</keyword>
<dbReference type="InterPro" id="IPR029016">
    <property type="entry name" value="GAF-like_dom_sf"/>
</dbReference>
<dbReference type="InterPro" id="IPR036388">
    <property type="entry name" value="WH-like_DNA-bd_sf"/>
</dbReference>
<proteinExistence type="predicted"/>
<dbReference type="InterPro" id="IPR036390">
    <property type="entry name" value="WH_DNA-bd_sf"/>
</dbReference>
<evidence type="ECO:0000256" key="3">
    <source>
        <dbReference type="ARBA" id="ARBA00023163"/>
    </source>
</evidence>
<dbReference type="Pfam" id="PF01614">
    <property type="entry name" value="IclR_C"/>
    <property type="match status" value="1"/>
</dbReference>
<organism evidence="6 7">
    <name type="scientific">Devosia enhydra</name>
    <dbReference type="NCBI Taxonomy" id="665118"/>
    <lineage>
        <taxon>Bacteria</taxon>
        <taxon>Pseudomonadati</taxon>
        <taxon>Pseudomonadota</taxon>
        <taxon>Alphaproteobacteria</taxon>
        <taxon>Hyphomicrobiales</taxon>
        <taxon>Devosiaceae</taxon>
        <taxon>Devosia</taxon>
    </lineage>
</organism>
<dbReference type="EMBL" id="FPKU01000004">
    <property type="protein sequence ID" value="SFZ86599.1"/>
    <property type="molecule type" value="Genomic_DNA"/>
</dbReference>
<dbReference type="PROSITE" id="PS51078">
    <property type="entry name" value="ICLR_ED"/>
    <property type="match status" value="1"/>
</dbReference>
<gene>
    <name evidence="6" type="ORF">SAMN02983003_3789</name>
</gene>
<evidence type="ECO:0000256" key="2">
    <source>
        <dbReference type="ARBA" id="ARBA00023125"/>
    </source>
</evidence>
<reference evidence="6 7" key="1">
    <citation type="submission" date="2016-11" db="EMBL/GenBank/DDBJ databases">
        <authorList>
            <person name="Jaros S."/>
            <person name="Januszkiewicz K."/>
            <person name="Wedrychowicz H."/>
        </authorList>
    </citation>
    <scope>NUCLEOTIDE SEQUENCE [LARGE SCALE GENOMIC DNA]</scope>
    <source>
        <strain evidence="6 7">ATCC 23634</strain>
    </source>
</reference>
<accession>A0A1K2I2Y4</accession>
<dbReference type="SUPFAM" id="SSF55781">
    <property type="entry name" value="GAF domain-like"/>
    <property type="match status" value="1"/>
</dbReference>
<dbReference type="AlphaFoldDB" id="A0A1K2I2Y4"/>
<dbReference type="SMART" id="SM00346">
    <property type="entry name" value="HTH_ICLR"/>
    <property type="match status" value="1"/>
</dbReference>
<evidence type="ECO:0000256" key="1">
    <source>
        <dbReference type="ARBA" id="ARBA00023015"/>
    </source>
</evidence>
<keyword evidence="7" id="KW-1185">Reference proteome</keyword>
<evidence type="ECO:0000259" key="4">
    <source>
        <dbReference type="PROSITE" id="PS51077"/>
    </source>
</evidence>
<dbReference type="SUPFAM" id="SSF46785">
    <property type="entry name" value="Winged helix' DNA-binding domain"/>
    <property type="match status" value="1"/>
</dbReference>
<dbReference type="Proteomes" id="UP000183447">
    <property type="component" value="Unassembled WGS sequence"/>
</dbReference>
<keyword evidence="1" id="KW-0805">Transcription regulation</keyword>